<evidence type="ECO:0000313" key="1">
    <source>
        <dbReference type="EMBL" id="KAG1798744.1"/>
    </source>
</evidence>
<dbReference type="GeneID" id="64626056"/>
<proteinExistence type="predicted"/>
<gene>
    <name evidence="1" type="ORF">BJ212DRAFT_1288645</name>
</gene>
<dbReference type="EMBL" id="JABBWG010000164">
    <property type="protein sequence ID" value="KAG1798744.1"/>
    <property type="molecule type" value="Genomic_DNA"/>
</dbReference>
<keyword evidence="2" id="KW-1185">Reference proteome</keyword>
<organism evidence="1 2">
    <name type="scientific">Suillus subaureus</name>
    <dbReference type="NCBI Taxonomy" id="48587"/>
    <lineage>
        <taxon>Eukaryota</taxon>
        <taxon>Fungi</taxon>
        <taxon>Dikarya</taxon>
        <taxon>Basidiomycota</taxon>
        <taxon>Agaricomycotina</taxon>
        <taxon>Agaricomycetes</taxon>
        <taxon>Agaricomycetidae</taxon>
        <taxon>Boletales</taxon>
        <taxon>Suillineae</taxon>
        <taxon>Suillaceae</taxon>
        <taxon>Suillus</taxon>
    </lineage>
</organism>
<dbReference type="Proteomes" id="UP000807769">
    <property type="component" value="Unassembled WGS sequence"/>
</dbReference>
<protein>
    <submittedName>
        <fullName evidence="1">Uncharacterized protein</fullName>
    </submittedName>
</protein>
<dbReference type="AlphaFoldDB" id="A0A9P7J1T7"/>
<dbReference type="OrthoDB" id="3247418at2759"/>
<name>A0A9P7J1T7_9AGAM</name>
<feature type="non-terminal residue" evidence="1">
    <location>
        <position position="1"/>
    </location>
</feature>
<sequence length="54" mass="6235">TVNPFSMYPDFLAKLYLMDLENCLENAKVSWVVSHFVQWRVSDCHAVILSLSCN</sequence>
<accession>A0A9P7J1T7</accession>
<comment type="caution">
    <text evidence="1">The sequence shown here is derived from an EMBL/GenBank/DDBJ whole genome shotgun (WGS) entry which is preliminary data.</text>
</comment>
<evidence type="ECO:0000313" key="2">
    <source>
        <dbReference type="Proteomes" id="UP000807769"/>
    </source>
</evidence>
<dbReference type="RefSeq" id="XP_041185642.1">
    <property type="nucleotide sequence ID" value="XM_041332039.1"/>
</dbReference>
<reference evidence="1" key="1">
    <citation type="journal article" date="2020" name="New Phytol.">
        <title>Comparative genomics reveals dynamic genome evolution in host specialist ectomycorrhizal fungi.</title>
        <authorList>
            <person name="Lofgren L.A."/>
            <person name="Nguyen N.H."/>
            <person name="Vilgalys R."/>
            <person name="Ruytinx J."/>
            <person name="Liao H.L."/>
            <person name="Branco S."/>
            <person name="Kuo A."/>
            <person name="LaButti K."/>
            <person name="Lipzen A."/>
            <person name="Andreopoulos W."/>
            <person name="Pangilinan J."/>
            <person name="Riley R."/>
            <person name="Hundley H."/>
            <person name="Na H."/>
            <person name="Barry K."/>
            <person name="Grigoriev I.V."/>
            <person name="Stajich J.E."/>
            <person name="Kennedy P.G."/>
        </authorList>
    </citation>
    <scope>NUCLEOTIDE SEQUENCE</scope>
    <source>
        <strain evidence="1">MN1</strain>
    </source>
</reference>